<keyword evidence="3" id="KW-1185">Reference proteome</keyword>
<gene>
    <name evidence="2" type="ORF">SAMN04488120_10876</name>
</gene>
<dbReference type="InterPro" id="IPR036249">
    <property type="entry name" value="Thioredoxin-like_sf"/>
</dbReference>
<dbReference type="OrthoDB" id="8537427at2"/>
<dbReference type="Proteomes" id="UP000199771">
    <property type="component" value="Unassembled WGS sequence"/>
</dbReference>
<name>A0A1I2JM95_9GAMM</name>
<dbReference type="STRING" id="1076937.SAMN04488120_10876"/>
<evidence type="ECO:0000313" key="3">
    <source>
        <dbReference type="Proteomes" id="UP000199771"/>
    </source>
</evidence>
<dbReference type="InterPro" id="IPR008554">
    <property type="entry name" value="Glutaredoxin-like"/>
</dbReference>
<reference evidence="2 3" key="1">
    <citation type="submission" date="2016-10" db="EMBL/GenBank/DDBJ databases">
        <authorList>
            <person name="de Groot N.N."/>
        </authorList>
    </citation>
    <scope>NUCLEOTIDE SEQUENCE [LARGE SCALE GENOMIC DNA]</scope>
    <source>
        <strain evidence="2 3">DSM 23609</strain>
    </source>
</reference>
<dbReference type="EMBL" id="FOOC01000008">
    <property type="protein sequence ID" value="SFF55228.1"/>
    <property type="molecule type" value="Genomic_DNA"/>
</dbReference>
<sequence>MSPRRYLLLGRPGCHLCEDFAAALHAYLGDAATVEHACVDDRAEWRMRYGRRIPVLLDEAGTVVAEGHFDPAALRSGGQGSARSPKGAAWS</sequence>
<proteinExistence type="predicted"/>
<evidence type="ECO:0000313" key="2">
    <source>
        <dbReference type="EMBL" id="SFF55228.1"/>
    </source>
</evidence>
<dbReference type="SUPFAM" id="SSF52833">
    <property type="entry name" value="Thioredoxin-like"/>
    <property type="match status" value="1"/>
</dbReference>
<dbReference type="RefSeq" id="WP_091534099.1">
    <property type="nucleotide sequence ID" value="NZ_FOOC01000008.1"/>
</dbReference>
<feature type="region of interest" description="Disordered" evidence="1">
    <location>
        <begin position="71"/>
        <end position="91"/>
    </location>
</feature>
<dbReference type="Gene3D" id="3.40.30.10">
    <property type="entry name" value="Glutaredoxin"/>
    <property type="match status" value="1"/>
</dbReference>
<dbReference type="AlphaFoldDB" id="A0A1I2JM95"/>
<accession>A0A1I2JM95</accession>
<protein>
    <submittedName>
        <fullName evidence="2">Glutaredoxin-like domain</fullName>
    </submittedName>
</protein>
<evidence type="ECO:0000256" key="1">
    <source>
        <dbReference type="SAM" id="MobiDB-lite"/>
    </source>
</evidence>
<dbReference type="Pfam" id="PF05768">
    <property type="entry name" value="Glrx-like"/>
    <property type="match status" value="1"/>
</dbReference>
<organism evidence="2 3">
    <name type="scientific">Fontimonas thermophila</name>
    <dbReference type="NCBI Taxonomy" id="1076937"/>
    <lineage>
        <taxon>Bacteria</taxon>
        <taxon>Pseudomonadati</taxon>
        <taxon>Pseudomonadota</taxon>
        <taxon>Gammaproteobacteria</taxon>
        <taxon>Nevskiales</taxon>
        <taxon>Nevskiaceae</taxon>
        <taxon>Fontimonas</taxon>
    </lineage>
</organism>